<dbReference type="VEuPathDB" id="CryptoDB:CMU_041090"/>
<evidence type="ECO:0000313" key="8">
    <source>
        <dbReference type="Proteomes" id="UP000001460"/>
    </source>
</evidence>
<dbReference type="SMART" id="SM00364">
    <property type="entry name" value="LRR_BAC"/>
    <property type="match status" value="4"/>
</dbReference>
<evidence type="ECO:0000256" key="2">
    <source>
        <dbReference type="ARBA" id="ARBA00022614"/>
    </source>
</evidence>
<dbReference type="SUPFAM" id="SSF52075">
    <property type="entry name" value="Outer arm dynein light chain 1"/>
    <property type="match status" value="1"/>
</dbReference>
<dbReference type="PANTHER" id="PTHR45973">
    <property type="entry name" value="PROTEIN PHOSPHATASE 1 REGULATORY SUBUNIT SDS22-RELATED"/>
    <property type="match status" value="1"/>
</dbReference>
<accession>B6A9Z8</accession>
<proteinExistence type="predicted"/>
<dbReference type="OrthoDB" id="660555at2759"/>
<dbReference type="eggNOG" id="KOG0619">
    <property type="taxonomic scope" value="Eukaryota"/>
</dbReference>
<evidence type="ECO:0000256" key="4">
    <source>
        <dbReference type="ARBA" id="ARBA00023069"/>
    </source>
</evidence>
<organism evidence="7 8">
    <name type="scientific">Cryptosporidium muris (strain RN66)</name>
    <dbReference type="NCBI Taxonomy" id="441375"/>
    <lineage>
        <taxon>Eukaryota</taxon>
        <taxon>Sar</taxon>
        <taxon>Alveolata</taxon>
        <taxon>Apicomplexa</taxon>
        <taxon>Conoidasida</taxon>
        <taxon>Coccidia</taxon>
        <taxon>Eucoccidiorida</taxon>
        <taxon>Eimeriorina</taxon>
        <taxon>Cryptosporidiidae</taxon>
        <taxon>Cryptosporidium</taxon>
    </lineage>
</organism>
<reference evidence="7" key="1">
    <citation type="submission" date="2008-06" db="EMBL/GenBank/DDBJ databases">
        <authorList>
            <person name="Lorenzi H."/>
            <person name="Inman J."/>
            <person name="Miller J."/>
            <person name="Schobel S."/>
            <person name="Amedeo P."/>
            <person name="Caler E.V."/>
            <person name="da Silva J."/>
        </authorList>
    </citation>
    <scope>NUCLEOTIDE SEQUENCE [LARGE SCALE GENOMIC DNA]</scope>
    <source>
        <strain evidence="7">RN66</strain>
    </source>
</reference>
<dbReference type="GeneID" id="6994454"/>
<dbReference type="InterPro" id="IPR001611">
    <property type="entry name" value="Leu-rich_rpt"/>
</dbReference>
<evidence type="ECO:0000256" key="5">
    <source>
        <dbReference type="ARBA" id="ARBA00023273"/>
    </source>
</evidence>
<dbReference type="RefSeq" id="XP_002139388.1">
    <property type="nucleotide sequence ID" value="XM_002139352.1"/>
</dbReference>
<keyword evidence="2" id="KW-0433">Leucine-rich repeat</keyword>
<dbReference type="EMBL" id="DS989726">
    <property type="protein sequence ID" value="EEA05039.1"/>
    <property type="molecule type" value="Genomic_DNA"/>
</dbReference>
<name>B6A9Z8_CRYMR</name>
<dbReference type="InterPro" id="IPR032675">
    <property type="entry name" value="LRR_dom_sf"/>
</dbReference>
<dbReference type="Gene3D" id="3.80.10.10">
    <property type="entry name" value="Ribonuclease Inhibitor"/>
    <property type="match status" value="2"/>
</dbReference>
<evidence type="ECO:0000256" key="6">
    <source>
        <dbReference type="SAM" id="MobiDB-lite"/>
    </source>
</evidence>
<evidence type="ECO:0000256" key="3">
    <source>
        <dbReference type="ARBA" id="ARBA00022737"/>
    </source>
</evidence>
<dbReference type="PANTHER" id="PTHR45973:SF9">
    <property type="entry name" value="LEUCINE-RICH REPEAT-CONTAINING PROTEIN 46"/>
    <property type="match status" value="1"/>
</dbReference>
<evidence type="ECO:0000313" key="7">
    <source>
        <dbReference type="EMBL" id="EEA05039.1"/>
    </source>
</evidence>
<dbReference type="InterPro" id="IPR003591">
    <property type="entry name" value="Leu-rich_rpt_typical-subtyp"/>
</dbReference>
<dbReference type="Pfam" id="PF00560">
    <property type="entry name" value="LRR_1"/>
    <property type="match status" value="1"/>
</dbReference>
<dbReference type="InterPro" id="IPR050576">
    <property type="entry name" value="Cilia_flagella_integrity"/>
</dbReference>
<dbReference type="OMA" id="WCVDCSL"/>
<dbReference type="Pfam" id="PF13855">
    <property type="entry name" value="LRR_8"/>
    <property type="match status" value="1"/>
</dbReference>
<protein>
    <submittedName>
        <fullName evidence="7">Leucine rich repeat family protein</fullName>
    </submittedName>
</protein>
<dbReference type="STRING" id="441375.B6A9Z8"/>
<dbReference type="PROSITE" id="PS51450">
    <property type="entry name" value="LRR"/>
    <property type="match status" value="3"/>
</dbReference>
<feature type="region of interest" description="Disordered" evidence="6">
    <location>
        <begin position="2095"/>
        <end position="2131"/>
    </location>
</feature>
<gene>
    <name evidence="7" type="ORF">CMU_041090</name>
</gene>
<keyword evidence="3" id="KW-0677">Repeat</keyword>
<dbReference type="Proteomes" id="UP000001460">
    <property type="component" value="Unassembled WGS sequence"/>
</dbReference>
<keyword evidence="5" id="KW-0966">Cell projection</keyword>
<comment type="subcellular location">
    <subcellularLocation>
        <location evidence="1">Cell projection</location>
        <location evidence="1">Cilium</location>
    </subcellularLocation>
</comment>
<keyword evidence="8" id="KW-1185">Reference proteome</keyword>
<dbReference type="SMART" id="SM00369">
    <property type="entry name" value="LRR_TYP"/>
    <property type="match status" value="4"/>
</dbReference>
<sequence length="2188" mass="250993">MDDYSTRQVGATTIGNKELLKLLGIDWKKQKPKLLDFSGDEFYLSSLGSNEHGHGLINEYLDISNLEYLKLSNNNLSSDNGTFSSSNSTRFAKLRKLDLSNNNIYKLSSDISLPSLTEIYLNYNNLSSIPELGGLQKLEVLEISNNNIEVPYNSIKPWTTLQNCPNLKRLDLSHNNISVLPSVLARIFELLSESLTYLNLEGNPLCTFFPEYRSLAITCCKSLAICDGTLVTNLTRQNMPLFDLGLLKNYDDVYDIRAGRSYNPAYTLQFSKKLEMSHGRLDYLCSTLEQILEEGASVKLSAYFLQGCEVIYNESMRQWSTDYGGDLGDIDPFEAHRFINIFKPSSKSHSDRVRETEELIELVSLVMERQDDYNFGSENLSKVWILTGLARLIHIPAGGLAIAIARYFAIMMIREEFTQKISEIISSIVLPGLQGRSFSDPIVQTVLASISILPPSNLFAKLMSRHIPMLLDFAARYARTEFHRPLIIILSIVSLYPENAIALSGYGVPSDLASTLVLLNLIMKEPEVKIEKEQFIKDRPTQKKEHELQSKWSSLKYILNSDDIKNTQNINCSGNLASGSTFSILKMVKLLAKRRAEGKSIIPSYMNGTSEMDSSSFIIPEFAKLSNLQLDLIVYYLKIIRNCCDASNRASTLCTDIGLHSKFLMPLLQQFLSKRETRFFSEIMSKLCSEIINVLTSLLNSSGIALMQLVINFHIIDWVLIPLKEVPFTNPDIASAAIGCILTICKKPEIESFQYSPLHLISPYTGSSYNIYTYNTIIGPTKDNLPVNSENILRYIVEQMDYLYPQLEFLNFNQNFREMLMYYNSSFENATDFLESSKVCLAKVVISEKIQNFIFSLLKFLAFFFQNKDSEICSKVVDGIYSKGYCTTFIRLLEVPGEDVPMAAMDIISMVDLSMIDSSAMNEFFVLVRYEIGIIPDKKASNNENQTVNYCSINSQSYPNRPFKILSSLWLPLLIYIRRLIDTVNSNCWCIFRDNFAPEIAYIIFCGLQYSWQKLILSSSFSKIILEISSEQSNEVFTILASCRVVRALSRYNEFRKYLRDPNLRIFFEYSLKKEELNFGAYDPDTSLEISWCGRSLEWLLGTLSGQNRLSAEKKLATRVFCRIADIMEGISDNKMLEVEKAQLDHNRYYTTDNKQLTTIESSFLIIIDKETKMWDIEANSYLVNLLLLDNMEIDDKIKEETKFIENDGIIKLYTYLSTIEQLRISNIYIQSGRDSIIDEANEWAGIIKGEILQAESRLVKKIEETTDGLEDSDCNNDSNQSNKILLNISDSEEDIVHNAKTQFMVNPDEEITIIHPYARNILNGVYNKYGPNLIESWDCNNRVSQNFSIFSNKYQNTQVLSTIKLPSSTINSSESLSAQHKLKGKGVLWNDIITGSITAHVTIAAFLRVLYVGLNANTTPKLANYTKESIRKPHILSGIASLVLCCGYLESEVASKFLLLTSMALEISPEDSVESMDLLICLYITFWFLNSISESVLYILQESNRRALSLSEQLLCTMVSKVLSQSIYLLKYIQFSHNASIHKYFLEKSLNFLFSKNIFECLIRLILFDLQISIGSAHGTYIAHVPLMENVETSFYNKDHAKKSIELRELMRISCIKAATFIMEISSKSRYTIIESIMYQSIFRHFPIRRSFLFELLDGINSQHYLYGVELYLSRYYKRNERILGLYPCRVFSQNPTLRNLEDEMLRNLTKPQTIIVVLTTSSLYFFEKPTSIRNVLAKEQYKYYRDPIIILKREYKDLQKIIRSFLGDQVLMLGWFSPGSRNSLQNSKMKNIDKPQYSTTLYDIIICEKICDRDDMISNIVQLYEHKFSNKIAVNNDIISRSCLGEYLRIENIRAQQFGLVDMYSLSILNKESGNEFTNIINKSKSLLDQIFASTDIVFPHKKRFPKSKLPRAAILHNPEQALLHYFVITLNSVYEFEINWQFWFSPDSLMLTTVEDLYLRYEISLPLEAQEIPDSQNYFNSSSKLGLANFLGVLDQRNEEYDNSTQVAVEKEKSQESKSTNVQYKYETNVSLKEFNSESQKWFETRQKLAKSHLFKKIRSFRIHRLRSVQFSPLEEAEMKLIYQLPNESSQEQSARFESKKSSESIPQGKIQLNSSDEDSVENSSENENNDMIKLSSLQIIFLDDSSRERVKLGIALVINQYENSSDWKRRMVPISNLLGTEDKK</sequence>
<evidence type="ECO:0000256" key="1">
    <source>
        <dbReference type="ARBA" id="ARBA00004138"/>
    </source>
</evidence>
<keyword evidence="4" id="KW-0969">Cilium</keyword>